<keyword evidence="8" id="KW-1185">Reference proteome</keyword>
<feature type="transmembrane region" description="Helical" evidence="6">
    <location>
        <begin position="171"/>
        <end position="200"/>
    </location>
</feature>
<feature type="transmembrane region" description="Helical" evidence="6">
    <location>
        <begin position="86"/>
        <end position="107"/>
    </location>
</feature>
<name>A0ABT5IZJ1_9NEIS</name>
<comment type="caution">
    <text evidence="7">The sequence shown here is derived from an EMBL/GenBank/DDBJ whole genome shotgun (WGS) entry which is preliminary data.</text>
</comment>
<comment type="subcellular location">
    <subcellularLocation>
        <location evidence="1">Cell membrane</location>
        <topology evidence="1">Multi-pass membrane protein</topology>
    </subcellularLocation>
</comment>
<dbReference type="Pfam" id="PF02588">
    <property type="entry name" value="YitT_membrane"/>
    <property type="match status" value="1"/>
</dbReference>
<dbReference type="PANTHER" id="PTHR33545:SF5">
    <property type="entry name" value="UPF0750 MEMBRANE PROTEIN YITT"/>
    <property type="match status" value="1"/>
</dbReference>
<dbReference type="InterPro" id="IPR051461">
    <property type="entry name" value="UPF0750_membrane"/>
</dbReference>
<sequence>MTATATTLPPATADDALGHTWLEDALAILVGTLLISFGVAMFKSAGLLTGSTAGLAFLLHYQTGLPFGVAFSMINLPFYWLAVKRMGWVFTLKTFVAVSLLSLFTSLHGQFANFGGLNPFYSGLIGGLMMGMGFIALFRHKASLGGVNILALYVQDRYGIRAGKLQLGVDMVILLASLFLVSVPALLGSILGAAALNMVIAMNHRPDRYIGT</sequence>
<feature type="transmembrane region" description="Helical" evidence="6">
    <location>
        <begin position="54"/>
        <end position="80"/>
    </location>
</feature>
<evidence type="ECO:0000313" key="8">
    <source>
        <dbReference type="Proteomes" id="UP001219956"/>
    </source>
</evidence>
<evidence type="ECO:0000256" key="6">
    <source>
        <dbReference type="SAM" id="Phobius"/>
    </source>
</evidence>
<evidence type="ECO:0000313" key="7">
    <source>
        <dbReference type="EMBL" id="MDC7717857.1"/>
    </source>
</evidence>
<evidence type="ECO:0000256" key="4">
    <source>
        <dbReference type="ARBA" id="ARBA00022989"/>
    </source>
</evidence>
<keyword evidence="2" id="KW-1003">Cell membrane</keyword>
<evidence type="ECO:0000256" key="3">
    <source>
        <dbReference type="ARBA" id="ARBA00022692"/>
    </source>
</evidence>
<dbReference type="RefSeq" id="WP_272752165.1">
    <property type="nucleotide sequence ID" value="NZ_JAQQLF010000013.1"/>
</dbReference>
<dbReference type="EMBL" id="JAQQLF010000013">
    <property type="protein sequence ID" value="MDC7717857.1"/>
    <property type="molecule type" value="Genomic_DNA"/>
</dbReference>
<evidence type="ECO:0000256" key="1">
    <source>
        <dbReference type="ARBA" id="ARBA00004651"/>
    </source>
</evidence>
<dbReference type="Proteomes" id="UP001219956">
    <property type="component" value="Unassembled WGS sequence"/>
</dbReference>
<dbReference type="PANTHER" id="PTHR33545">
    <property type="entry name" value="UPF0750 MEMBRANE PROTEIN YITT-RELATED"/>
    <property type="match status" value="1"/>
</dbReference>
<reference evidence="7 8" key="1">
    <citation type="submission" date="2023-01" db="EMBL/GenBank/DDBJ databases">
        <title>Novel species of the genus Vogesella isolated from rivers.</title>
        <authorList>
            <person name="Lu H."/>
        </authorList>
    </citation>
    <scope>NUCLEOTIDE SEQUENCE [LARGE SCALE GENOMIC DNA]</scope>
    <source>
        <strain evidence="7 8">DC21W</strain>
    </source>
</reference>
<keyword evidence="5 6" id="KW-0472">Membrane</keyword>
<feature type="transmembrane region" description="Helical" evidence="6">
    <location>
        <begin position="25"/>
        <end position="42"/>
    </location>
</feature>
<evidence type="ECO:0000256" key="2">
    <source>
        <dbReference type="ARBA" id="ARBA00022475"/>
    </source>
</evidence>
<evidence type="ECO:0000256" key="5">
    <source>
        <dbReference type="ARBA" id="ARBA00023136"/>
    </source>
</evidence>
<accession>A0ABT5IZJ1</accession>
<protein>
    <submittedName>
        <fullName evidence="7">YitT family protein</fullName>
    </submittedName>
</protein>
<organism evidence="7 8">
    <name type="scientific">Vogesella aquatica</name>
    <dbReference type="NCBI Taxonomy" id="2984206"/>
    <lineage>
        <taxon>Bacteria</taxon>
        <taxon>Pseudomonadati</taxon>
        <taxon>Pseudomonadota</taxon>
        <taxon>Betaproteobacteria</taxon>
        <taxon>Neisseriales</taxon>
        <taxon>Chromobacteriaceae</taxon>
        <taxon>Vogesella</taxon>
    </lineage>
</organism>
<keyword evidence="3 6" id="KW-0812">Transmembrane</keyword>
<keyword evidence="4 6" id="KW-1133">Transmembrane helix</keyword>
<dbReference type="InterPro" id="IPR003740">
    <property type="entry name" value="YitT"/>
</dbReference>
<feature type="transmembrane region" description="Helical" evidence="6">
    <location>
        <begin position="119"/>
        <end position="138"/>
    </location>
</feature>
<proteinExistence type="predicted"/>
<gene>
    <name evidence="7" type="ORF">PQU95_11605</name>
</gene>